<dbReference type="Proteomes" id="UP000069654">
    <property type="component" value="Unassembled WGS sequence"/>
</dbReference>
<sequence>MGPPTAAVPTGAESDGVLMFARYAYAPNQLGYCGPVESAALRSGSEQRIRAAARRFSGAWPYLQVLARLTGIADPLDSRLVRAYWLGGGVCDQLDPAEFYAELLAVIGPQAGHYWTHLTPELAAEATGNHCFHVFGVYPWSRLLGRGMDEHPVHVLDSCRITPAEVLDRDGDQIVVRSRPLLFEDRRLRLGEPTTRTVAVSVDGHSALPDVAAGDRIALHWDWICGRLEPEQIASLDTSTERQLELTNRRLGVELS</sequence>
<accession>A0A100XCJ7</accession>
<comment type="caution">
    <text evidence="1">The sequence shown here is derived from an EMBL/GenBank/DDBJ whole genome shotgun (WGS) entry which is preliminary data.</text>
</comment>
<dbReference type="EMBL" id="BCTB01000005">
    <property type="protein sequence ID" value="GAT14101.1"/>
    <property type="molecule type" value="Genomic_DNA"/>
</dbReference>
<gene>
    <name evidence="1" type="ORF">RMCT_1072</name>
</gene>
<reference evidence="2" key="2">
    <citation type="submission" date="2016-02" db="EMBL/GenBank/DDBJ databases">
        <title>Draft genome sequence of five rapidly growing Mycobacterium species.</title>
        <authorList>
            <person name="Katahira K."/>
            <person name="Gotou Y."/>
            <person name="Iida K."/>
            <person name="Ogura Y."/>
            <person name="Hayashi T."/>
        </authorList>
    </citation>
    <scope>NUCLEOTIDE SEQUENCE [LARGE SCALE GENOMIC DNA]</scope>
    <source>
        <strain evidence="2">JCM6362</strain>
    </source>
</reference>
<proteinExistence type="predicted"/>
<dbReference type="AlphaFoldDB" id="A0A100XCJ7"/>
<dbReference type="Pfam" id="PF19927">
    <property type="entry name" value="DUF6390"/>
    <property type="match status" value="1"/>
</dbReference>
<name>A0A100XCJ7_MYCTH</name>
<evidence type="ECO:0000313" key="1">
    <source>
        <dbReference type="EMBL" id="GAT14101.1"/>
    </source>
</evidence>
<protein>
    <submittedName>
        <fullName evidence="1">Uncharacterized protein</fullName>
    </submittedName>
</protein>
<dbReference type="OMA" id="FHVFGVY"/>
<evidence type="ECO:0000313" key="2">
    <source>
        <dbReference type="Proteomes" id="UP000069654"/>
    </source>
</evidence>
<organism evidence="1 2">
    <name type="scientific">Mycolicibacterium thermoresistibile</name>
    <name type="common">Mycobacterium thermoresistibile</name>
    <dbReference type="NCBI Taxonomy" id="1797"/>
    <lineage>
        <taxon>Bacteria</taxon>
        <taxon>Bacillati</taxon>
        <taxon>Actinomycetota</taxon>
        <taxon>Actinomycetes</taxon>
        <taxon>Mycobacteriales</taxon>
        <taxon>Mycobacteriaceae</taxon>
        <taxon>Mycolicibacterium</taxon>
    </lineage>
</organism>
<dbReference type="InterPro" id="IPR045660">
    <property type="entry name" value="DUF6390"/>
</dbReference>
<reference evidence="1 2" key="1">
    <citation type="journal article" date="2016" name="Genome Announc.">
        <title>Draft Genome Sequences of Five Rapidly Growing Mycobacterium Species, M. thermoresistibile, M. fortuitum subsp. acetamidolyticum, M. canariasense, M. brisbanense, and M. novocastrense.</title>
        <authorList>
            <person name="Katahira K."/>
            <person name="Ogura Y."/>
            <person name="Gotoh Y."/>
            <person name="Hayashi T."/>
        </authorList>
    </citation>
    <scope>NUCLEOTIDE SEQUENCE [LARGE SCALE GENOMIC DNA]</scope>
    <source>
        <strain evidence="1 2">JCM6362</strain>
    </source>
</reference>
<dbReference type="STRING" id="1797.RMCT_1072"/>